<accession>A0ABN2HEQ2</accession>
<proteinExistence type="predicted"/>
<sequence length="112" mass="12395">MGICGPGPYEVGEMYACGPLKIASTRVVRRHRLPVLVRDAHVADQPGHDDVRGRLRCRRIDDDWQVRSQLSVLAGAVQSGERIVPYQPPQRLRIADGVLGSYIHGDSVLVRS</sequence>
<dbReference type="EMBL" id="BAAANY010000014">
    <property type="protein sequence ID" value="GAA1686678.1"/>
    <property type="molecule type" value="Genomic_DNA"/>
</dbReference>
<gene>
    <name evidence="1" type="ORF">GCM10009765_40240</name>
</gene>
<keyword evidence="2" id="KW-1185">Reference proteome</keyword>
<organism evidence="1 2">
    <name type="scientific">Fodinicola feengrottensis</name>
    <dbReference type="NCBI Taxonomy" id="435914"/>
    <lineage>
        <taxon>Bacteria</taxon>
        <taxon>Bacillati</taxon>
        <taxon>Actinomycetota</taxon>
        <taxon>Actinomycetes</taxon>
        <taxon>Mycobacteriales</taxon>
        <taxon>Fodinicola</taxon>
    </lineage>
</organism>
<name>A0ABN2HEQ2_9ACTN</name>
<evidence type="ECO:0000313" key="1">
    <source>
        <dbReference type="EMBL" id="GAA1686678.1"/>
    </source>
</evidence>
<protein>
    <submittedName>
        <fullName evidence="1">Uncharacterized protein</fullName>
    </submittedName>
</protein>
<evidence type="ECO:0000313" key="2">
    <source>
        <dbReference type="Proteomes" id="UP001500618"/>
    </source>
</evidence>
<dbReference type="Proteomes" id="UP001500618">
    <property type="component" value="Unassembled WGS sequence"/>
</dbReference>
<reference evidence="1 2" key="1">
    <citation type="journal article" date="2019" name="Int. J. Syst. Evol. Microbiol.">
        <title>The Global Catalogue of Microorganisms (GCM) 10K type strain sequencing project: providing services to taxonomists for standard genome sequencing and annotation.</title>
        <authorList>
            <consortium name="The Broad Institute Genomics Platform"/>
            <consortium name="The Broad Institute Genome Sequencing Center for Infectious Disease"/>
            <person name="Wu L."/>
            <person name="Ma J."/>
        </authorList>
    </citation>
    <scope>NUCLEOTIDE SEQUENCE [LARGE SCALE GENOMIC DNA]</scope>
    <source>
        <strain evidence="1 2">JCM 14718</strain>
    </source>
</reference>
<comment type="caution">
    <text evidence="1">The sequence shown here is derived from an EMBL/GenBank/DDBJ whole genome shotgun (WGS) entry which is preliminary data.</text>
</comment>